<evidence type="ECO:0000256" key="2">
    <source>
        <dbReference type="ARBA" id="ARBA00004236"/>
    </source>
</evidence>
<comment type="subcellular location">
    <subcellularLocation>
        <location evidence="2">Cell membrane</location>
    </subcellularLocation>
</comment>
<evidence type="ECO:0000313" key="10">
    <source>
        <dbReference type="Proteomes" id="UP000197138"/>
    </source>
</evidence>
<keyword evidence="7" id="KW-0927">Auxin signaling pathway</keyword>
<evidence type="ECO:0000256" key="7">
    <source>
        <dbReference type="ARBA" id="ARBA00023294"/>
    </source>
</evidence>
<evidence type="ECO:0000256" key="5">
    <source>
        <dbReference type="ARBA" id="ARBA00022475"/>
    </source>
</evidence>
<proteinExistence type="inferred from homology"/>
<keyword evidence="6" id="KW-0472">Membrane</keyword>
<evidence type="ECO:0000256" key="6">
    <source>
        <dbReference type="ARBA" id="ARBA00023136"/>
    </source>
</evidence>
<dbReference type="InterPro" id="IPR039621">
    <property type="entry name" value="BG1-like"/>
</dbReference>
<feature type="compositionally biased region" description="Basic and acidic residues" evidence="8">
    <location>
        <begin position="90"/>
        <end position="103"/>
    </location>
</feature>
<dbReference type="Proteomes" id="UP000197138">
    <property type="component" value="Unassembled WGS sequence"/>
</dbReference>
<dbReference type="AlphaFoldDB" id="A0A218VSR3"/>
<sequence>MWRSLAGRRPFKKPFILKGTQWRRRPLICNGRSFTKITITISAMTRLVSVRVPARRSRAWGRFLHWRASLLSETRTSCFVPLRLKPVRTKAPEKSKKTERALFQEKSSPKLSNESGGNGVLRSKVLILFDQLRKSKQPISPGGRLVNFINSLFSSSASTTKSDRSPVTGP</sequence>
<reference evidence="10" key="1">
    <citation type="journal article" date="2017" name="Plant J.">
        <title>The pomegranate (Punica granatum L.) genome and the genomics of punicalagin biosynthesis.</title>
        <authorList>
            <person name="Qin G."/>
            <person name="Xu C."/>
            <person name="Ming R."/>
            <person name="Tang H."/>
            <person name="Guyot R."/>
            <person name="Kramer E.M."/>
            <person name="Hu Y."/>
            <person name="Yi X."/>
            <person name="Qi Y."/>
            <person name="Xu X."/>
            <person name="Gao Z."/>
            <person name="Pan H."/>
            <person name="Jian J."/>
            <person name="Tian Y."/>
            <person name="Yue Z."/>
            <person name="Xu Y."/>
        </authorList>
    </citation>
    <scope>NUCLEOTIDE SEQUENCE [LARGE SCALE GENOMIC DNA]</scope>
    <source>
        <strain evidence="10">cv. Dabenzi</strain>
    </source>
</reference>
<dbReference type="PANTHER" id="PTHR33541">
    <property type="entry name" value="PROTEIN BIG GRAIN 1-LIKE A-RELATED"/>
    <property type="match status" value="1"/>
</dbReference>
<comment type="similarity">
    <text evidence="3">Belongs to the BIG GRAIN 1 (BG1) plant protein family.</text>
</comment>
<keyword evidence="4" id="KW-0813">Transport</keyword>
<evidence type="ECO:0000256" key="8">
    <source>
        <dbReference type="SAM" id="MobiDB-lite"/>
    </source>
</evidence>
<accession>A0A218VSR3</accession>
<feature type="compositionally biased region" description="Polar residues" evidence="8">
    <location>
        <begin position="105"/>
        <end position="115"/>
    </location>
</feature>
<dbReference type="GO" id="GO:0009734">
    <property type="term" value="P:auxin-activated signaling pathway"/>
    <property type="evidence" value="ECO:0007669"/>
    <property type="project" value="UniProtKB-KW"/>
</dbReference>
<organism evidence="9 10">
    <name type="scientific">Punica granatum</name>
    <name type="common">Pomegranate</name>
    <dbReference type="NCBI Taxonomy" id="22663"/>
    <lineage>
        <taxon>Eukaryota</taxon>
        <taxon>Viridiplantae</taxon>
        <taxon>Streptophyta</taxon>
        <taxon>Embryophyta</taxon>
        <taxon>Tracheophyta</taxon>
        <taxon>Spermatophyta</taxon>
        <taxon>Magnoliopsida</taxon>
        <taxon>eudicotyledons</taxon>
        <taxon>Gunneridae</taxon>
        <taxon>Pentapetalae</taxon>
        <taxon>rosids</taxon>
        <taxon>malvids</taxon>
        <taxon>Myrtales</taxon>
        <taxon>Lythraceae</taxon>
        <taxon>Punica</taxon>
    </lineage>
</organism>
<comment type="caution">
    <text evidence="9">The sequence shown here is derived from an EMBL/GenBank/DDBJ whole genome shotgun (WGS) entry which is preliminary data.</text>
</comment>
<evidence type="ECO:0000256" key="1">
    <source>
        <dbReference type="ARBA" id="ARBA00002281"/>
    </source>
</evidence>
<gene>
    <name evidence="9" type="ORF">CDL15_Pgr022074</name>
</gene>
<dbReference type="EMBL" id="MTKT01006103">
    <property type="protein sequence ID" value="OWM63329.1"/>
    <property type="molecule type" value="Genomic_DNA"/>
</dbReference>
<name>A0A218VSR3_PUNGR</name>
<protein>
    <submittedName>
        <fullName evidence="9">Uncharacterized protein</fullName>
    </submittedName>
</protein>
<evidence type="ECO:0000313" key="9">
    <source>
        <dbReference type="EMBL" id="OWM63329.1"/>
    </source>
</evidence>
<feature type="region of interest" description="Disordered" evidence="8">
    <location>
        <begin position="89"/>
        <end position="116"/>
    </location>
</feature>
<evidence type="ECO:0000256" key="4">
    <source>
        <dbReference type="ARBA" id="ARBA00022448"/>
    </source>
</evidence>
<keyword evidence="5" id="KW-1003">Cell membrane</keyword>
<comment type="function">
    <text evidence="1">Involved in auxin transport. Regulator of the auxin signaling pathway.</text>
</comment>
<dbReference type="GO" id="GO:0005886">
    <property type="term" value="C:plasma membrane"/>
    <property type="evidence" value="ECO:0007669"/>
    <property type="project" value="UniProtKB-SubCell"/>
</dbReference>
<evidence type="ECO:0000256" key="3">
    <source>
        <dbReference type="ARBA" id="ARBA00010067"/>
    </source>
</evidence>
<dbReference type="PANTHER" id="PTHR33541:SF28">
    <property type="entry name" value="PROTEIN BIG GRAIN 1-LIKE A"/>
    <property type="match status" value="1"/>
</dbReference>